<evidence type="ECO:0000313" key="6">
    <source>
        <dbReference type="EMBL" id="SHH77753.1"/>
    </source>
</evidence>
<organism evidence="6 7">
    <name type="scientific">Bradyrhizobium erythrophlei</name>
    <dbReference type="NCBI Taxonomy" id="1437360"/>
    <lineage>
        <taxon>Bacteria</taxon>
        <taxon>Pseudomonadati</taxon>
        <taxon>Pseudomonadota</taxon>
        <taxon>Alphaproteobacteria</taxon>
        <taxon>Hyphomicrobiales</taxon>
        <taxon>Nitrobacteraceae</taxon>
        <taxon>Bradyrhizobium</taxon>
    </lineage>
</organism>
<evidence type="ECO:0000256" key="4">
    <source>
        <dbReference type="ARBA" id="ARBA00023002"/>
    </source>
</evidence>
<dbReference type="PANTHER" id="PTHR30521">
    <property type="entry name" value="DEFERROCHELATASE/PEROXIDASE"/>
    <property type="match status" value="1"/>
</dbReference>
<gene>
    <name evidence="6" type="ORF">SAMN05443248_6123</name>
</gene>
<accession>A0A1M5VS48</accession>
<protein>
    <submittedName>
        <fullName evidence="6">Deferrochelatase/peroxidase EfeB</fullName>
    </submittedName>
</protein>
<dbReference type="SUPFAM" id="SSF54909">
    <property type="entry name" value="Dimeric alpha+beta barrel"/>
    <property type="match status" value="1"/>
</dbReference>
<dbReference type="EMBL" id="LT670817">
    <property type="protein sequence ID" value="SHH77753.1"/>
    <property type="molecule type" value="Genomic_DNA"/>
</dbReference>
<dbReference type="OrthoDB" id="236246at2"/>
<dbReference type="GO" id="GO:0004601">
    <property type="term" value="F:peroxidase activity"/>
    <property type="evidence" value="ECO:0007669"/>
    <property type="project" value="UniProtKB-KW"/>
</dbReference>
<sequence length="456" mass="50201">MGRPFDRSNVQAIILKPCAYPISRHLIFSIGNKKGARAFVREWVDSVAHGGRDLSATPEPLINIAISWTGLVKIGAFDDNGGVDQAAAAFPWDFRDDPHQESLGAFGAGAPANWWGQQFKSADIDLICHLYCMTEAALESTTTWLRESAARTGLRELFASSGGEAITGRAYDGRKLHFGYEDGISHPPINWDDVPDRPDLLPRGQFLLGDWLENAQSFPKDDPWKALTTDGSYVGYFWLHQDVAAFNKFLRERAPVAAPHLPQGDAEEWLAAKLMGRWRDGTPLSLSPDGMNPALATANDFGYADDPNGLKCPFAAHIRIVNGRDQPLNFVNKSMFPAGFPRVLRRGSPYGPPLTGETDDGCDRGIVGMFLCANINQQIYSLTRWIGKTDFSDVYRDRHGQDPLVGNRSIPSASTTFSIPTDKGTIAIKGLIDFVRLQGVAFLLMPSLQTLRHLSI</sequence>
<dbReference type="Proteomes" id="UP000189796">
    <property type="component" value="Chromosome I"/>
</dbReference>
<dbReference type="RefSeq" id="WP_079604577.1">
    <property type="nucleotide sequence ID" value="NZ_LT670817.1"/>
</dbReference>
<dbReference type="AlphaFoldDB" id="A0A1M5VS48"/>
<dbReference type="InterPro" id="IPR011008">
    <property type="entry name" value="Dimeric_a/b-barrel"/>
</dbReference>
<dbReference type="PROSITE" id="PS51404">
    <property type="entry name" value="DYP_PEROXIDASE"/>
    <property type="match status" value="1"/>
</dbReference>
<keyword evidence="5" id="KW-0408">Iron</keyword>
<keyword evidence="3" id="KW-0479">Metal-binding</keyword>
<keyword evidence="2 6" id="KW-0575">Peroxidase</keyword>
<proteinExistence type="predicted"/>
<evidence type="ECO:0000256" key="5">
    <source>
        <dbReference type="ARBA" id="ARBA00023004"/>
    </source>
</evidence>
<dbReference type="GO" id="GO:0005829">
    <property type="term" value="C:cytosol"/>
    <property type="evidence" value="ECO:0007669"/>
    <property type="project" value="TreeGrafter"/>
</dbReference>
<dbReference type="GO" id="GO:0046872">
    <property type="term" value="F:metal ion binding"/>
    <property type="evidence" value="ECO:0007669"/>
    <property type="project" value="UniProtKB-KW"/>
</dbReference>
<evidence type="ECO:0000313" key="7">
    <source>
        <dbReference type="Proteomes" id="UP000189796"/>
    </source>
</evidence>
<evidence type="ECO:0000256" key="2">
    <source>
        <dbReference type="ARBA" id="ARBA00022559"/>
    </source>
</evidence>
<name>A0A1M5VS48_9BRAD</name>
<dbReference type="PANTHER" id="PTHR30521:SF5">
    <property type="entry name" value="BLR4509 PROTEIN"/>
    <property type="match status" value="1"/>
</dbReference>
<dbReference type="GO" id="GO:0020037">
    <property type="term" value="F:heme binding"/>
    <property type="evidence" value="ECO:0007669"/>
    <property type="project" value="InterPro"/>
</dbReference>
<dbReference type="InterPro" id="IPR006314">
    <property type="entry name" value="Dyp_peroxidase"/>
</dbReference>
<evidence type="ECO:0000256" key="1">
    <source>
        <dbReference type="ARBA" id="ARBA00001970"/>
    </source>
</evidence>
<keyword evidence="4" id="KW-0560">Oxidoreductase</keyword>
<evidence type="ECO:0000256" key="3">
    <source>
        <dbReference type="ARBA" id="ARBA00022723"/>
    </source>
</evidence>
<reference evidence="6 7" key="1">
    <citation type="submission" date="2016-11" db="EMBL/GenBank/DDBJ databases">
        <authorList>
            <person name="Jaros S."/>
            <person name="Januszkiewicz K."/>
            <person name="Wedrychowicz H."/>
        </authorList>
    </citation>
    <scope>NUCLEOTIDE SEQUENCE [LARGE SCALE GENOMIC DNA]</scope>
    <source>
        <strain evidence="6 7">GAS138</strain>
    </source>
</reference>
<comment type="cofactor">
    <cofactor evidence="1">
        <name>heme b</name>
        <dbReference type="ChEBI" id="CHEBI:60344"/>
    </cofactor>
</comment>